<sequence>MPTLPSFMRSFGRSSPTPQEPTARTPVYFLGIGGPSFIESTTHPAYTKLSEIGQEITKKVKPKAVLVLSAHWQEGPGKLQINAAEDADIIYDFYGFPDHFYEYDYPNTGSRELAEDVVQRLKGAGIEVEKVRRGLDHGVWAGFMAAFDPKKNPLKVPIVQLSLFDNEDVDQHYRLGEALKGFRDEGILIVGAGLAVHNLRDIRVTRATGKTMPYTPTFDEALKDAATAAPEERRTKMAELIKRDDARQAHPTIEHLLPIYVAAGAAGEDLGEQIWTLHEGSMSWAQYRFGSVGKAGVSKLA</sequence>
<dbReference type="GO" id="GO:0008270">
    <property type="term" value="F:zinc ion binding"/>
    <property type="evidence" value="ECO:0007669"/>
    <property type="project" value="InterPro"/>
</dbReference>
<dbReference type="PANTHER" id="PTHR30096:SF0">
    <property type="entry name" value="4,5-DOPA DIOXYGENASE EXTRADIOL-LIKE PROTEIN"/>
    <property type="match status" value="1"/>
</dbReference>
<evidence type="ECO:0000256" key="2">
    <source>
        <dbReference type="ARBA" id="ARBA00007581"/>
    </source>
</evidence>
<comment type="cofactor">
    <cofactor evidence="1">
        <name>Zn(2+)</name>
        <dbReference type="ChEBI" id="CHEBI:29105"/>
    </cofactor>
</comment>
<dbReference type="GO" id="GO:0016702">
    <property type="term" value="F:oxidoreductase activity, acting on single donors with incorporation of molecular oxygen, incorporation of two atoms of oxygen"/>
    <property type="evidence" value="ECO:0007669"/>
    <property type="project" value="UniProtKB-ARBA"/>
</dbReference>
<evidence type="ECO:0000259" key="7">
    <source>
        <dbReference type="Pfam" id="PF02900"/>
    </source>
</evidence>
<proteinExistence type="inferred from homology"/>
<dbReference type="PIRSF" id="PIRSF006157">
    <property type="entry name" value="Doxgns_DODA"/>
    <property type="match status" value="1"/>
</dbReference>
<dbReference type="InterPro" id="IPR004183">
    <property type="entry name" value="Xdiol_dOase_suB"/>
</dbReference>
<dbReference type="CDD" id="cd07363">
    <property type="entry name" value="45_DOPA_Dioxygenase"/>
    <property type="match status" value="1"/>
</dbReference>
<dbReference type="EMBL" id="ML978070">
    <property type="protein sequence ID" value="KAF2014970.1"/>
    <property type="molecule type" value="Genomic_DNA"/>
</dbReference>
<evidence type="ECO:0000256" key="3">
    <source>
        <dbReference type="ARBA" id="ARBA00022723"/>
    </source>
</evidence>
<organism evidence="8 9">
    <name type="scientific">Aaosphaeria arxii CBS 175.79</name>
    <dbReference type="NCBI Taxonomy" id="1450172"/>
    <lineage>
        <taxon>Eukaryota</taxon>
        <taxon>Fungi</taxon>
        <taxon>Dikarya</taxon>
        <taxon>Ascomycota</taxon>
        <taxon>Pezizomycotina</taxon>
        <taxon>Dothideomycetes</taxon>
        <taxon>Pleosporomycetidae</taxon>
        <taxon>Pleosporales</taxon>
        <taxon>Pleosporales incertae sedis</taxon>
        <taxon>Aaosphaeria</taxon>
    </lineage>
</organism>
<evidence type="ECO:0000256" key="6">
    <source>
        <dbReference type="SAM" id="MobiDB-lite"/>
    </source>
</evidence>
<accession>A0A6A5XQG1</accession>
<evidence type="ECO:0000313" key="8">
    <source>
        <dbReference type="EMBL" id="KAF2014970.1"/>
    </source>
</evidence>
<dbReference type="Pfam" id="PF02900">
    <property type="entry name" value="LigB"/>
    <property type="match status" value="1"/>
</dbReference>
<dbReference type="PANTHER" id="PTHR30096">
    <property type="entry name" value="4,5-DOPA DIOXYGENASE EXTRADIOL-LIKE PROTEIN"/>
    <property type="match status" value="1"/>
</dbReference>
<keyword evidence="8" id="KW-0223">Dioxygenase</keyword>
<feature type="compositionally biased region" description="Polar residues" evidence="6">
    <location>
        <begin position="12"/>
        <end position="22"/>
    </location>
</feature>
<dbReference type="Gene3D" id="3.40.830.10">
    <property type="entry name" value="LigB-like"/>
    <property type="match status" value="1"/>
</dbReference>
<dbReference type="OrthoDB" id="7396853at2759"/>
<dbReference type="InterPro" id="IPR014436">
    <property type="entry name" value="Extradiol_dOase_DODA"/>
</dbReference>
<evidence type="ECO:0000256" key="4">
    <source>
        <dbReference type="ARBA" id="ARBA00022833"/>
    </source>
</evidence>
<evidence type="ECO:0000256" key="5">
    <source>
        <dbReference type="ARBA" id="ARBA00023002"/>
    </source>
</evidence>
<name>A0A6A5XQG1_9PLEO</name>
<gene>
    <name evidence="8" type="ORF">BU24DRAFT_423889</name>
</gene>
<keyword evidence="4" id="KW-0862">Zinc</keyword>
<keyword evidence="9" id="KW-1185">Reference proteome</keyword>
<reference evidence="8" key="1">
    <citation type="journal article" date="2020" name="Stud. Mycol.">
        <title>101 Dothideomycetes genomes: a test case for predicting lifestyles and emergence of pathogens.</title>
        <authorList>
            <person name="Haridas S."/>
            <person name="Albert R."/>
            <person name="Binder M."/>
            <person name="Bloem J."/>
            <person name="Labutti K."/>
            <person name="Salamov A."/>
            <person name="Andreopoulos B."/>
            <person name="Baker S."/>
            <person name="Barry K."/>
            <person name="Bills G."/>
            <person name="Bluhm B."/>
            <person name="Cannon C."/>
            <person name="Castanera R."/>
            <person name="Culley D."/>
            <person name="Daum C."/>
            <person name="Ezra D."/>
            <person name="Gonzalez J."/>
            <person name="Henrissat B."/>
            <person name="Kuo A."/>
            <person name="Liang C."/>
            <person name="Lipzen A."/>
            <person name="Lutzoni F."/>
            <person name="Magnuson J."/>
            <person name="Mondo S."/>
            <person name="Nolan M."/>
            <person name="Ohm R."/>
            <person name="Pangilinan J."/>
            <person name="Park H.-J."/>
            <person name="Ramirez L."/>
            <person name="Alfaro M."/>
            <person name="Sun H."/>
            <person name="Tritt A."/>
            <person name="Yoshinaga Y."/>
            <person name="Zwiers L.-H."/>
            <person name="Turgeon B."/>
            <person name="Goodwin S."/>
            <person name="Spatafora J."/>
            <person name="Crous P."/>
            <person name="Grigoriev I."/>
        </authorList>
    </citation>
    <scope>NUCLEOTIDE SEQUENCE</scope>
    <source>
        <strain evidence="8">CBS 175.79</strain>
    </source>
</reference>
<dbReference type="Proteomes" id="UP000799778">
    <property type="component" value="Unassembled WGS sequence"/>
</dbReference>
<keyword evidence="3" id="KW-0479">Metal-binding</keyword>
<dbReference type="GeneID" id="54285760"/>
<evidence type="ECO:0000256" key="1">
    <source>
        <dbReference type="ARBA" id="ARBA00001947"/>
    </source>
</evidence>
<dbReference type="GO" id="GO:0008198">
    <property type="term" value="F:ferrous iron binding"/>
    <property type="evidence" value="ECO:0007669"/>
    <property type="project" value="InterPro"/>
</dbReference>
<dbReference type="RefSeq" id="XP_033383309.1">
    <property type="nucleotide sequence ID" value="XM_033528363.1"/>
</dbReference>
<comment type="similarity">
    <text evidence="2">Belongs to the DODA-type extradiol aromatic ring-opening dioxygenase family.</text>
</comment>
<dbReference type="SUPFAM" id="SSF53213">
    <property type="entry name" value="LigB-like"/>
    <property type="match status" value="1"/>
</dbReference>
<dbReference type="AlphaFoldDB" id="A0A6A5XQG1"/>
<evidence type="ECO:0000313" key="9">
    <source>
        <dbReference type="Proteomes" id="UP000799778"/>
    </source>
</evidence>
<feature type="region of interest" description="Disordered" evidence="6">
    <location>
        <begin position="1"/>
        <end position="24"/>
    </location>
</feature>
<keyword evidence="5" id="KW-0560">Oxidoreductase</keyword>
<feature type="domain" description="Extradiol ring-cleavage dioxygenase class III enzyme subunit B" evidence="7">
    <location>
        <begin position="42"/>
        <end position="272"/>
    </location>
</feature>
<protein>
    <submittedName>
        <fullName evidence="8">Putative aromatic ring-opening dioxygenase LigB subunit</fullName>
    </submittedName>
</protein>